<dbReference type="STRING" id="356829.BITS_1458"/>
<dbReference type="SUPFAM" id="SSF53850">
    <property type="entry name" value="Periplasmic binding protein-like II"/>
    <property type="match status" value="1"/>
</dbReference>
<gene>
    <name evidence="1" type="ORF">BITS_1458</name>
</gene>
<keyword evidence="2" id="KW-1185">Reference proteome</keyword>
<dbReference type="Proteomes" id="UP000029080">
    <property type="component" value="Unassembled WGS sequence"/>
</dbReference>
<organism evidence="1 2">
    <name type="scientific">Bifidobacterium tsurumiense</name>
    <dbReference type="NCBI Taxonomy" id="356829"/>
    <lineage>
        <taxon>Bacteria</taxon>
        <taxon>Bacillati</taxon>
        <taxon>Actinomycetota</taxon>
        <taxon>Actinomycetes</taxon>
        <taxon>Bifidobacteriales</taxon>
        <taxon>Bifidobacteriaceae</taxon>
        <taxon>Bifidobacterium</taxon>
    </lineage>
</organism>
<dbReference type="Gene3D" id="3.40.190.10">
    <property type="entry name" value="Periplasmic binding protein-like II"/>
    <property type="match status" value="1"/>
</dbReference>
<reference evidence="1 2" key="1">
    <citation type="submission" date="2014-03" db="EMBL/GenBank/DDBJ databases">
        <title>Genomics of Bifidobacteria.</title>
        <authorList>
            <person name="Ventura M."/>
            <person name="Milani C."/>
            <person name="Lugli G.A."/>
        </authorList>
    </citation>
    <scope>NUCLEOTIDE SEQUENCE [LARGE SCALE GENOMIC DNA]</scope>
    <source>
        <strain evidence="1 2">JCM 13495</strain>
    </source>
</reference>
<dbReference type="PANTHER" id="PTHR43649">
    <property type="entry name" value="ARABINOSE-BINDING PROTEIN-RELATED"/>
    <property type="match status" value="1"/>
</dbReference>
<name>A0A087EAY7_9BIFI</name>
<dbReference type="AlphaFoldDB" id="A0A087EAY7"/>
<dbReference type="eggNOG" id="COG1653">
    <property type="taxonomic scope" value="Bacteria"/>
</dbReference>
<dbReference type="InterPro" id="IPR050490">
    <property type="entry name" value="Bact_solute-bd_prot1"/>
</dbReference>
<evidence type="ECO:0000313" key="1">
    <source>
        <dbReference type="EMBL" id="KFJ04938.1"/>
    </source>
</evidence>
<accession>A0A087EAY7</accession>
<proteinExistence type="predicted"/>
<dbReference type="Pfam" id="PF13416">
    <property type="entry name" value="SBP_bac_8"/>
    <property type="match status" value="1"/>
</dbReference>
<dbReference type="InterPro" id="IPR006059">
    <property type="entry name" value="SBP"/>
</dbReference>
<dbReference type="PANTHER" id="PTHR43649:SF12">
    <property type="entry name" value="DIACETYLCHITOBIOSE BINDING PROTEIN DASA"/>
    <property type="match status" value="1"/>
</dbReference>
<protein>
    <submittedName>
        <fullName evidence="1">ABC transporter substrate-binding protein</fullName>
    </submittedName>
</protein>
<sequence length="471" mass="51410">MVCVGIIEVLRCTGPNGELDGTTEEKGSMMNRTVKSAVALIAVSAMSLGALAACGGSSASDDGKGKVYYLNFKPEAADQWKDLAEAYTKETGVEVTVQTAASGTYEQTLKSEMAKSEAPTLFQVNGPVGYANWKDYTADMSDTEPYAQLQNQDIALKDGDKVVGVPYAMETYGLIYNKDLLTKYTELSGAKISSLDDLNSYDKLKEVADDIQARKDELGVQGAFTSAGFDSSSDWRFKTHLANLPLYYEFKADDVTEQPTTIKGTYLPEYKNIFDLYLKDSTTEPTQLSSKTGDDANSEFALGEAVFYQNGTWAWSDLQKAGMSADSIGMMPIYFGADDSNEGLATGSENYWCVNEKASEADQKATKDFLKWVITSDAGKKSLSSDMGFTTPFKSFDDVTSDNPLVQAAVEDQKSGKTQVSWNFTMMPSEEWKNQLGSALLEYAQGTGDWDAVKTAFVDNWATEYQAAHEG</sequence>
<dbReference type="EMBL" id="JGZU01000017">
    <property type="protein sequence ID" value="KFJ04938.1"/>
    <property type="molecule type" value="Genomic_DNA"/>
</dbReference>
<comment type="caution">
    <text evidence="1">The sequence shown here is derived from an EMBL/GenBank/DDBJ whole genome shotgun (WGS) entry which is preliminary data.</text>
</comment>
<evidence type="ECO:0000313" key="2">
    <source>
        <dbReference type="Proteomes" id="UP000029080"/>
    </source>
</evidence>